<evidence type="ECO:0000256" key="1">
    <source>
        <dbReference type="SAM" id="MobiDB-lite"/>
    </source>
</evidence>
<feature type="compositionally biased region" description="Basic and acidic residues" evidence="1">
    <location>
        <begin position="11"/>
        <end position="37"/>
    </location>
</feature>
<evidence type="ECO:0000313" key="3">
    <source>
        <dbReference type="Proteomes" id="UP000737018"/>
    </source>
</evidence>
<feature type="region of interest" description="Disordered" evidence="1">
    <location>
        <begin position="194"/>
        <end position="231"/>
    </location>
</feature>
<proteinExistence type="predicted"/>
<dbReference type="EMBL" id="JRKL02001469">
    <property type="protein sequence ID" value="KAF3963827.1"/>
    <property type="molecule type" value="Genomic_DNA"/>
</dbReference>
<keyword evidence="3" id="KW-1185">Reference proteome</keyword>
<dbReference type="OrthoDB" id="1002344at2759"/>
<dbReference type="Proteomes" id="UP000737018">
    <property type="component" value="Unassembled WGS sequence"/>
</dbReference>
<name>A0A8J4RGN6_9ROSI</name>
<feature type="compositionally biased region" description="Polar residues" evidence="1">
    <location>
        <begin position="1"/>
        <end position="10"/>
    </location>
</feature>
<gene>
    <name evidence="2" type="ORF">CMV_011827</name>
</gene>
<organism evidence="2 3">
    <name type="scientific">Castanea mollissima</name>
    <name type="common">Chinese chestnut</name>
    <dbReference type="NCBI Taxonomy" id="60419"/>
    <lineage>
        <taxon>Eukaryota</taxon>
        <taxon>Viridiplantae</taxon>
        <taxon>Streptophyta</taxon>
        <taxon>Embryophyta</taxon>
        <taxon>Tracheophyta</taxon>
        <taxon>Spermatophyta</taxon>
        <taxon>Magnoliopsida</taxon>
        <taxon>eudicotyledons</taxon>
        <taxon>Gunneridae</taxon>
        <taxon>Pentapetalae</taxon>
        <taxon>rosids</taxon>
        <taxon>fabids</taxon>
        <taxon>Fagales</taxon>
        <taxon>Fagaceae</taxon>
        <taxon>Castanea</taxon>
    </lineage>
</organism>
<comment type="caution">
    <text evidence="2">The sequence shown here is derived from an EMBL/GenBank/DDBJ whole genome shotgun (WGS) entry which is preliminary data.</text>
</comment>
<protein>
    <submittedName>
        <fullName evidence="2">Uncharacterized protein</fullName>
    </submittedName>
</protein>
<dbReference type="AlphaFoldDB" id="A0A8J4RGN6"/>
<feature type="region of interest" description="Disordered" evidence="1">
    <location>
        <begin position="1"/>
        <end position="48"/>
    </location>
</feature>
<reference evidence="2" key="1">
    <citation type="submission" date="2020-03" db="EMBL/GenBank/DDBJ databases">
        <title>Castanea mollissima Vanexum genome sequencing.</title>
        <authorList>
            <person name="Staton M."/>
        </authorList>
    </citation>
    <scope>NUCLEOTIDE SEQUENCE</scope>
    <source>
        <tissue evidence="2">Leaf</tissue>
    </source>
</reference>
<evidence type="ECO:0000313" key="2">
    <source>
        <dbReference type="EMBL" id="KAF3963827.1"/>
    </source>
</evidence>
<sequence length="281" mass="31243">MVYFSISETPVRSREEDDELQRSTKKVKESHRGRGVHEASTSTHEGGCGSYKEKLLGEILGAYEQAFALDNEMEDKGESESDDETSDLSAGIATVNLSGERKARMRRPWTNALIVKVFGKSVGYHFLVSRLGSMWKPSGKMSCVDLGFGFILVRFTLKAYYSKILSGGFLAHLHQALRTKLQVLVKVREKGVPHTNGEKTNAGVRSSSVRGTNFGHKSKQNSRSQKGLRSKFSPEWKALGPTLVEEKSQMTLEKENWVLPLSSEFMEFKAGSSTSDPNDKV</sequence>
<accession>A0A8J4RGN6</accession>